<protein>
    <submittedName>
        <fullName evidence="1">Ribosomal protein S18 acetylase RimI</fullName>
    </submittedName>
</protein>
<accession>A0AC61PLC5</accession>
<dbReference type="EMBL" id="FWXZ01000002">
    <property type="protein sequence ID" value="SMC58012.1"/>
    <property type="molecule type" value="Genomic_DNA"/>
</dbReference>
<keyword evidence="1" id="KW-0687">Ribonucleoprotein</keyword>
<evidence type="ECO:0000313" key="2">
    <source>
        <dbReference type="Proteomes" id="UP000192328"/>
    </source>
</evidence>
<name>A0AC61PLC5_9FIRM</name>
<sequence>MDITALSARYRVRRLTPDDAPLVYALCRENSLYYQYCPPFVTEEGIIGDMAALPPRKTLSDKYYVGYFDGEKLVAVMDLIVSFPDESTAFIGFFMTDVSVQHAGIGSGIIDELCAAMPSFGYKSIRLGWVKGNPQAESFWHKNGFTETGVTYDTDHYTVVVAQRNL</sequence>
<dbReference type="Proteomes" id="UP000192328">
    <property type="component" value="Unassembled WGS sequence"/>
</dbReference>
<comment type="caution">
    <text evidence="1">The sequence shown here is derived from an EMBL/GenBank/DDBJ whole genome shotgun (WGS) entry which is preliminary data.</text>
</comment>
<proteinExistence type="predicted"/>
<gene>
    <name evidence="1" type="ORF">SAMN06297397_1509</name>
</gene>
<keyword evidence="1" id="KW-0689">Ribosomal protein</keyword>
<evidence type="ECO:0000313" key="1">
    <source>
        <dbReference type="EMBL" id="SMC58012.1"/>
    </source>
</evidence>
<reference evidence="1" key="1">
    <citation type="submission" date="2017-04" db="EMBL/GenBank/DDBJ databases">
        <authorList>
            <person name="Varghese N."/>
            <person name="Submissions S."/>
        </authorList>
    </citation>
    <scope>NUCLEOTIDE SEQUENCE</scope>
    <source>
        <strain evidence="1">WTE2008</strain>
    </source>
</reference>
<keyword evidence="2" id="KW-1185">Reference proteome</keyword>
<organism evidence="1 2">
    <name type="scientific">Aristaeella lactis</name>
    <dbReference type="NCBI Taxonomy" id="3046383"/>
    <lineage>
        <taxon>Bacteria</taxon>
        <taxon>Bacillati</taxon>
        <taxon>Bacillota</taxon>
        <taxon>Clostridia</taxon>
        <taxon>Eubacteriales</taxon>
        <taxon>Aristaeellaceae</taxon>
        <taxon>Aristaeella</taxon>
    </lineage>
</organism>